<dbReference type="STRING" id="1296120.A0A1B9GU30"/>
<evidence type="ECO:0000259" key="3">
    <source>
        <dbReference type="SMART" id="SM00458"/>
    </source>
</evidence>
<sequence length="357" mass="37762">MHLLALLPLLLLPFIEANPVNVKRYSGVKIQSYRSRKCLSPVGNGPNYNDGTQVTTVDCSKAKTWDINPGSGSVILHGNGKALDAGTGKDNNEIVKLWTSYPTLFQQTWYLTGDARIAITGGNQCLDEGDNGPQTYQCTTGNTNQIWYIVNGDGPQPSASSSAASSSSSAKPTASASSSVKPSASASATSKSASPQPSQGGVYRDPSNTSRRIHPNGRNDLCVTADNGNLVSGSVAHIAYCYPNDSPIAKSQLWNIAAGSSNDFIRSASNSSLCLDVGYNPGAGSQVLVTPCDKGSDHKKWDYMADKIKVTGKNYCLDLKLGSGPQSGSPIGTEADLQVWDCVNGNTQQIWTLYALQ</sequence>
<feature type="chain" id="PRO_5008627335" description="Ricin B lectin domain-containing protein" evidence="2">
    <location>
        <begin position="18"/>
        <end position="357"/>
    </location>
</feature>
<dbReference type="CDD" id="cd00161">
    <property type="entry name" value="beta-trefoil_Ricin-like"/>
    <property type="match status" value="2"/>
</dbReference>
<evidence type="ECO:0000256" key="2">
    <source>
        <dbReference type="SAM" id="SignalP"/>
    </source>
</evidence>
<dbReference type="SMART" id="SM00458">
    <property type="entry name" value="RICIN"/>
    <property type="match status" value="2"/>
</dbReference>
<dbReference type="SUPFAM" id="SSF50370">
    <property type="entry name" value="Ricin B-like lectins"/>
    <property type="match status" value="2"/>
</dbReference>
<feature type="region of interest" description="Disordered" evidence="1">
    <location>
        <begin position="149"/>
        <end position="220"/>
    </location>
</feature>
<organism evidence="4 5">
    <name type="scientific">Kwoniella heveanensis BCC8398</name>
    <dbReference type="NCBI Taxonomy" id="1296120"/>
    <lineage>
        <taxon>Eukaryota</taxon>
        <taxon>Fungi</taxon>
        <taxon>Dikarya</taxon>
        <taxon>Basidiomycota</taxon>
        <taxon>Agaricomycotina</taxon>
        <taxon>Tremellomycetes</taxon>
        <taxon>Tremellales</taxon>
        <taxon>Cryptococcaceae</taxon>
        <taxon>Kwoniella</taxon>
    </lineage>
</organism>
<dbReference type="Gene3D" id="2.80.10.50">
    <property type="match status" value="2"/>
</dbReference>
<dbReference type="OrthoDB" id="6770063at2759"/>
<dbReference type="Proteomes" id="UP000092666">
    <property type="component" value="Unassembled WGS sequence"/>
</dbReference>
<feature type="signal peptide" evidence="2">
    <location>
        <begin position="1"/>
        <end position="17"/>
    </location>
</feature>
<dbReference type="AlphaFoldDB" id="A0A1B9GU30"/>
<gene>
    <name evidence="4" type="ORF">I316_03591</name>
</gene>
<evidence type="ECO:0000256" key="1">
    <source>
        <dbReference type="SAM" id="MobiDB-lite"/>
    </source>
</evidence>
<reference evidence="5" key="2">
    <citation type="submission" date="2013-12" db="EMBL/GenBank/DDBJ databases">
        <title>Evolution of pathogenesis and genome organization in the Tremellales.</title>
        <authorList>
            <person name="Cuomo C."/>
            <person name="Litvintseva A."/>
            <person name="Heitman J."/>
            <person name="Chen Y."/>
            <person name="Sun S."/>
            <person name="Springer D."/>
            <person name="Dromer F."/>
            <person name="Young S."/>
            <person name="Zeng Q."/>
            <person name="Chapman S."/>
            <person name="Gujja S."/>
            <person name="Saif S."/>
            <person name="Birren B."/>
        </authorList>
    </citation>
    <scope>NUCLEOTIDE SEQUENCE [LARGE SCALE GENOMIC DNA]</scope>
    <source>
        <strain evidence="5">BCC8398</strain>
    </source>
</reference>
<protein>
    <recommendedName>
        <fullName evidence="3">Ricin B lectin domain-containing protein</fullName>
    </recommendedName>
</protein>
<keyword evidence="5" id="KW-1185">Reference proteome</keyword>
<feature type="domain" description="Ricin B lectin" evidence="3">
    <location>
        <begin position="25"/>
        <end position="150"/>
    </location>
</feature>
<feature type="compositionally biased region" description="Low complexity" evidence="1">
    <location>
        <begin position="155"/>
        <end position="199"/>
    </location>
</feature>
<proteinExistence type="predicted"/>
<dbReference type="InterPro" id="IPR035992">
    <property type="entry name" value="Ricin_B-like_lectins"/>
</dbReference>
<dbReference type="PROSITE" id="PS50231">
    <property type="entry name" value="RICIN_B_LECTIN"/>
    <property type="match status" value="2"/>
</dbReference>
<dbReference type="EMBL" id="KV700124">
    <property type="protein sequence ID" value="OCF34550.1"/>
    <property type="molecule type" value="Genomic_DNA"/>
</dbReference>
<dbReference type="InterPro" id="IPR000772">
    <property type="entry name" value="Ricin_B_lectin"/>
</dbReference>
<dbReference type="Pfam" id="PF00652">
    <property type="entry name" value="Ricin_B_lectin"/>
    <property type="match status" value="2"/>
</dbReference>
<name>A0A1B9GU30_9TREE</name>
<feature type="domain" description="Ricin B lectin" evidence="3">
    <location>
        <begin position="207"/>
        <end position="354"/>
    </location>
</feature>
<evidence type="ECO:0000313" key="4">
    <source>
        <dbReference type="EMBL" id="OCF34550.1"/>
    </source>
</evidence>
<evidence type="ECO:0000313" key="5">
    <source>
        <dbReference type="Proteomes" id="UP000092666"/>
    </source>
</evidence>
<keyword evidence="2" id="KW-0732">Signal</keyword>
<reference evidence="4 5" key="1">
    <citation type="submission" date="2013-07" db="EMBL/GenBank/DDBJ databases">
        <title>The Genome Sequence of Cryptococcus heveanensis BCC8398.</title>
        <authorList>
            <consortium name="The Broad Institute Genome Sequencing Platform"/>
            <person name="Cuomo C."/>
            <person name="Litvintseva A."/>
            <person name="Chen Y."/>
            <person name="Heitman J."/>
            <person name="Sun S."/>
            <person name="Springer D."/>
            <person name="Dromer F."/>
            <person name="Young S.K."/>
            <person name="Zeng Q."/>
            <person name="Gargeya S."/>
            <person name="Fitzgerald M."/>
            <person name="Abouelleil A."/>
            <person name="Alvarado L."/>
            <person name="Berlin A.M."/>
            <person name="Chapman S.B."/>
            <person name="Dewar J."/>
            <person name="Goldberg J."/>
            <person name="Griggs A."/>
            <person name="Gujja S."/>
            <person name="Hansen M."/>
            <person name="Howarth C."/>
            <person name="Imamovic A."/>
            <person name="Larimer J."/>
            <person name="McCowan C."/>
            <person name="Murphy C."/>
            <person name="Pearson M."/>
            <person name="Priest M."/>
            <person name="Roberts A."/>
            <person name="Saif S."/>
            <person name="Shea T."/>
            <person name="Sykes S."/>
            <person name="Wortman J."/>
            <person name="Nusbaum C."/>
            <person name="Birren B."/>
        </authorList>
    </citation>
    <scope>NUCLEOTIDE SEQUENCE [LARGE SCALE GENOMIC DNA]</scope>
    <source>
        <strain evidence="4 5">BCC8398</strain>
    </source>
</reference>
<accession>A0A1B9GU30</accession>